<accession>A0A239JAB7</accession>
<evidence type="ECO:0000313" key="5">
    <source>
        <dbReference type="EMBL" id="SNT02203.1"/>
    </source>
</evidence>
<evidence type="ECO:0000259" key="4">
    <source>
        <dbReference type="SMART" id="SM00895"/>
    </source>
</evidence>
<keyword evidence="2" id="KW-0238">DNA-binding</keyword>
<organism evidence="5 6">
    <name type="scientific">Actinoplanes regularis</name>
    <dbReference type="NCBI Taxonomy" id="52697"/>
    <lineage>
        <taxon>Bacteria</taxon>
        <taxon>Bacillati</taxon>
        <taxon>Actinomycetota</taxon>
        <taxon>Actinomycetes</taxon>
        <taxon>Micromonosporales</taxon>
        <taxon>Micromonosporaceae</taxon>
        <taxon>Actinoplanes</taxon>
    </lineage>
</organism>
<evidence type="ECO:0000256" key="1">
    <source>
        <dbReference type="ARBA" id="ARBA00023015"/>
    </source>
</evidence>
<reference evidence="5 6" key="1">
    <citation type="submission" date="2017-06" db="EMBL/GenBank/DDBJ databases">
        <authorList>
            <person name="Kim H.J."/>
            <person name="Triplett B.A."/>
        </authorList>
    </citation>
    <scope>NUCLEOTIDE SEQUENCE [LARGE SCALE GENOMIC DNA]</scope>
    <source>
        <strain evidence="5 6">DSM 43151</strain>
    </source>
</reference>
<evidence type="ECO:0000313" key="6">
    <source>
        <dbReference type="Proteomes" id="UP000198415"/>
    </source>
</evidence>
<proteinExistence type="predicted"/>
<evidence type="ECO:0000256" key="3">
    <source>
        <dbReference type="ARBA" id="ARBA00023163"/>
    </source>
</evidence>
<evidence type="ECO:0000256" key="2">
    <source>
        <dbReference type="ARBA" id="ARBA00023125"/>
    </source>
</evidence>
<dbReference type="EMBL" id="FZNR01000033">
    <property type="protein sequence ID" value="SNT02203.1"/>
    <property type="molecule type" value="Genomic_DNA"/>
</dbReference>
<dbReference type="InterPro" id="IPR011711">
    <property type="entry name" value="GntR_C"/>
</dbReference>
<dbReference type="InterPro" id="IPR008920">
    <property type="entry name" value="TF_FadR/GntR_C"/>
</dbReference>
<dbReference type="PANTHER" id="PTHR43537:SF44">
    <property type="entry name" value="GNTR FAMILY REGULATORY PROTEIN"/>
    <property type="match status" value="1"/>
</dbReference>
<dbReference type="SUPFAM" id="SSF48008">
    <property type="entry name" value="GntR ligand-binding domain-like"/>
    <property type="match status" value="1"/>
</dbReference>
<keyword evidence="3" id="KW-0804">Transcription</keyword>
<keyword evidence="1" id="KW-0805">Transcription regulation</keyword>
<dbReference type="Gene3D" id="1.10.10.10">
    <property type="entry name" value="Winged helix-like DNA-binding domain superfamily/Winged helix DNA-binding domain"/>
    <property type="match status" value="1"/>
</dbReference>
<dbReference type="SMART" id="SM00895">
    <property type="entry name" value="FCD"/>
    <property type="match status" value="1"/>
</dbReference>
<keyword evidence="6" id="KW-1185">Reference proteome</keyword>
<dbReference type="AlphaFoldDB" id="A0A239JAB7"/>
<dbReference type="Proteomes" id="UP000198415">
    <property type="component" value="Unassembled WGS sequence"/>
</dbReference>
<dbReference type="Gene3D" id="1.20.120.530">
    <property type="entry name" value="GntR ligand-binding domain-like"/>
    <property type="match status" value="1"/>
</dbReference>
<protein>
    <submittedName>
        <fullName evidence="5">Transcriptional regulator, GntR family</fullName>
    </submittedName>
</protein>
<dbReference type="GO" id="GO:0003677">
    <property type="term" value="F:DNA binding"/>
    <property type="evidence" value="ECO:0007669"/>
    <property type="project" value="UniProtKB-KW"/>
</dbReference>
<dbReference type="InterPro" id="IPR036390">
    <property type="entry name" value="WH_DNA-bd_sf"/>
</dbReference>
<feature type="domain" description="GntR C-terminal" evidence="4">
    <location>
        <begin position="104"/>
        <end position="243"/>
    </location>
</feature>
<dbReference type="SUPFAM" id="SSF46785">
    <property type="entry name" value="Winged helix' DNA-binding domain"/>
    <property type="match status" value="1"/>
</dbReference>
<dbReference type="PANTHER" id="PTHR43537">
    <property type="entry name" value="TRANSCRIPTIONAL REGULATOR, GNTR FAMILY"/>
    <property type="match status" value="1"/>
</dbReference>
<gene>
    <name evidence="5" type="ORF">SAMN06264365_13349</name>
</gene>
<dbReference type="RefSeq" id="WP_179277520.1">
    <property type="nucleotide sequence ID" value="NZ_BOMU01000114.1"/>
</dbReference>
<dbReference type="Pfam" id="PF07729">
    <property type="entry name" value="FCD"/>
    <property type="match status" value="1"/>
</dbReference>
<name>A0A239JAB7_9ACTN</name>
<sequence>MNEDRPSTAGVAGRLVGALISGEEIEGLGVLDVGAVVTVEQVAEALGVTKNSATAGVRTLAAKNVIRSRQRTGAVVQPRENWNYLDLELHDWLLDAEELGALEMLHEVRIGVETAAARTAAARILPQQYDAIIGLARKIFTLGYEQSDGFAQHWRDFGEADARYHGLILRASGNPVIHAFEPMITKLLWKRLGRRGGLEDTAGLAFPDVPLPEAMVLHVAQGKAIVQRNADAAEVFTQAILIGFGSGLANPYLQAGLARAFEDLRWSTSERSRYQPLIDQVLLDRRGSRETHARARR</sequence>
<dbReference type="InterPro" id="IPR036388">
    <property type="entry name" value="WH-like_DNA-bd_sf"/>
</dbReference>